<dbReference type="Proteomes" id="UP000245119">
    <property type="component" value="Linkage Group LG6"/>
</dbReference>
<gene>
    <name evidence="1" type="ORF">C0Q70_10941</name>
</gene>
<keyword evidence="2" id="KW-1185">Reference proteome</keyword>
<organism evidence="1 2">
    <name type="scientific">Pomacea canaliculata</name>
    <name type="common">Golden apple snail</name>
    <dbReference type="NCBI Taxonomy" id="400727"/>
    <lineage>
        <taxon>Eukaryota</taxon>
        <taxon>Metazoa</taxon>
        <taxon>Spiralia</taxon>
        <taxon>Lophotrochozoa</taxon>
        <taxon>Mollusca</taxon>
        <taxon>Gastropoda</taxon>
        <taxon>Caenogastropoda</taxon>
        <taxon>Architaenioglossa</taxon>
        <taxon>Ampullarioidea</taxon>
        <taxon>Ampullariidae</taxon>
        <taxon>Pomacea</taxon>
    </lineage>
</organism>
<evidence type="ECO:0000313" key="2">
    <source>
        <dbReference type="Proteomes" id="UP000245119"/>
    </source>
</evidence>
<comment type="caution">
    <text evidence="1">The sequence shown here is derived from an EMBL/GenBank/DDBJ whole genome shotgun (WGS) entry which is preliminary data.</text>
</comment>
<sequence length="100" mass="10836">MSSSDNLTSISTTPTTTLASSVETTQYTAVTAAGSDNDKIIGICVESSALSSLFHKSVGVLEFRYIRIKVLVRNPATCYLANTTSCLTNPNPHFVWQNFE</sequence>
<dbReference type="AlphaFoldDB" id="A0A2T7P4K6"/>
<name>A0A2T7P4K6_POMCA</name>
<proteinExistence type="predicted"/>
<dbReference type="EMBL" id="PZQS01000006">
    <property type="protein sequence ID" value="PVD28354.1"/>
    <property type="molecule type" value="Genomic_DNA"/>
</dbReference>
<reference evidence="1 2" key="1">
    <citation type="submission" date="2018-04" db="EMBL/GenBank/DDBJ databases">
        <title>The genome of golden apple snail Pomacea canaliculata provides insight into stress tolerance and invasive adaptation.</title>
        <authorList>
            <person name="Liu C."/>
            <person name="Liu B."/>
            <person name="Ren Y."/>
            <person name="Zhang Y."/>
            <person name="Wang H."/>
            <person name="Li S."/>
            <person name="Jiang F."/>
            <person name="Yin L."/>
            <person name="Zhang G."/>
            <person name="Qian W."/>
            <person name="Fan W."/>
        </authorList>
    </citation>
    <scope>NUCLEOTIDE SEQUENCE [LARGE SCALE GENOMIC DNA]</scope>
    <source>
        <strain evidence="1">SZHN2017</strain>
        <tissue evidence="1">Muscle</tissue>
    </source>
</reference>
<accession>A0A2T7P4K6</accession>
<evidence type="ECO:0000313" key="1">
    <source>
        <dbReference type="EMBL" id="PVD28354.1"/>
    </source>
</evidence>
<protein>
    <submittedName>
        <fullName evidence="1">Uncharacterized protein</fullName>
    </submittedName>
</protein>